<dbReference type="PROSITE" id="PS50977">
    <property type="entry name" value="HTH_TETR_2"/>
    <property type="match status" value="1"/>
</dbReference>
<dbReference type="PANTHER" id="PTHR43479:SF11">
    <property type="entry name" value="ACREF_ENVCD OPERON REPRESSOR-RELATED"/>
    <property type="match status" value="1"/>
</dbReference>
<dbReference type="AlphaFoldDB" id="A0A9D1MFG3"/>
<evidence type="ECO:0000256" key="2">
    <source>
        <dbReference type="PROSITE-ProRule" id="PRU00335"/>
    </source>
</evidence>
<name>A0A9D1MFG3_9FIRM</name>
<organism evidence="4 5">
    <name type="scientific">Candidatus Scatosoma pullistercoris</name>
    <dbReference type="NCBI Taxonomy" id="2840934"/>
    <lineage>
        <taxon>Bacteria</taxon>
        <taxon>Bacillati</taxon>
        <taxon>Bacillota</taxon>
        <taxon>Clostridia</taxon>
        <taxon>Candidatus Scatosoma</taxon>
    </lineage>
</organism>
<feature type="domain" description="HTH tetR-type" evidence="3">
    <location>
        <begin position="8"/>
        <end position="68"/>
    </location>
</feature>
<comment type="caution">
    <text evidence="4">The sequence shown here is derived from an EMBL/GenBank/DDBJ whole genome shotgun (WGS) entry which is preliminary data.</text>
</comment>
<accession>A0A9D1MFG3</accession>
<dbReference type="Pfam" id="PF00440">
    <property type="entry name" value="TetR_N"/>
    <property type="match status" value="1"/>
</dbReference>
<dbReference type="Gene3D" id="1.10.357.10">
    <property type="entry name" value="Tetracycline Repressor, domain 2"/>
    <property type="match status" value="1"/>
</dbReference>
<dbReference type="InterPro" id="IPR001647">
    <property type="entry name" value="HTH_TetR"/>
</dbReference>
<evidence type="ECO:0000313" key="4">
    <source>
        <dbReference type="EMBL" id="HIU59205.1"/>
    </source>
</evidence>
<dbReference type="EMBL" id="DVMZ01000102">
    <property type="protein sequence ID" value="HIU59205.1"/>
    <property type="molecule type" value="Genomic_DNA"/>
</dbReference>
<keyword evidence="1 2" id="KW-0238">DNA-binding</keyword>
<sequence length="193" mass="22524">MKTDIRSRYTKEVIGKAFLKLLDKKEPERITVSDICREARISRPTFYFHYQDIYALLDEILDGVIAEARLEQMVQLTMREPDAVYQSVLHIIEVIEKNFRLYRECFLEQGSENRLSLKVTEALNNTLIRQWTEDGLLPENVDKEYFTGFMQSGFNALIRRWSDKGEARESASELAKLTEKFLLHGLLGVIREG</sequence>
<gene>
    <name evidence="4" type="ORF">IAC57_03785</name>
</gene>
<evidence type="ECO:0000256" key="1">
    <source>
        <dbReference type="ARBA" id="ARBA00023125"/>
    </source>
</evidence>
<dbReference type="InterPro" id="IPR009057">
    <property type="entry name" value="Homeodomain-like_sf"/>
</dbReference>
<feature type="DNA-binding region" description="H-T-H motif" evidence="2">
    <location>
        <begin position="31"/>
        <end position="50"/>
    </location>
</feature>
<dbReference type="SUPFAM" id="SSF46689">
    <property type="entry name" value="Homeodomain-like"/>
    <property type="match status" value="1"/>
</dbReference>
<dbReference type="InterPro" id="IPR039532">
    <property type="entry name" value="TetR_C_Firmicutes"/>
</dbReference>
<reference evidence="4" key="1">
    <citation type="submission" date="2020-10" db="EMBL/GenBank/DDBJ databases">
        <authorList>
            <person name="Gilroy R."/>
        </authorList>
    </citation>
    <scope>NUCLEOTIDE SEQUENCE</scope>
    <source>
        <strain evidence="4">11687</strain>
    </source>
</reference>
<protein>
    <submittedName>
        <fullName evidence="4">TetR/AcrR family transcriptional regulator C-terminal domain-containing protein</fullName>
    </submittedName>
</protein>
<evidence type="ECO:0000259" key="3">
    <source>
        <dbReference type="PROSITE" id="PS50977"/>
    </source>
</evidence>
<dbReference type="GO" id="GO:0003677">
    <property type="term" value="F:DNA binding"/>
    <property type="evidence" value="ECO:0007669"/>
    <property type="project" value="UniProtKB-UniRule"/>
</dbReference>
<dbReference type="InterPro" id="IPR050624">
    <property type="entry name" value="HTH-type_Tx_Regulator"/>
</dbReference>
<dbReference type="PANTHER" id="PTHR43479">
    <property type="entry name" value="ACREF/ENVCD OPERON REPRESSOR-RELATED"/>
    <property type="match status" value="1"/>
</dbReference>
<dbReference type="Proteomes" id="UP000824081">
    <property type="component" value="Unassembled WGS sequence"/>
</dbReference>
<proteinExistence type="predicted"/>
<dbReference type="Pfam" id="PF14278">
    <property type="entry name" value="TetR_C_8"/>
    <property type="match status" value="1"/>
</dbReference>
<reference evidence="4" key="2">
    <citation type="journal article" date="2021" name="PeerJ">
        <title>Extensive microbial diversity within the chicken gut microbiome revealed by metagenomics and culture.</title>
        <authorList>
            <person name="Gilroy R."/>
            <person name="Ravi A."/>
            <person name="Getino M."/>
            <person name="Pursley I."/>
            <person name="Horton D.L."/>
            <person name="Alikhan N.F."/>
            <person name="Baker D."/>
            <person name="Gharbi K."/>
            <person name="Hall N."/>
            <person name="Watson M."/>
            <person name="Adriaenssens E.M."/>
            <person name="Foster-Nyarko E."/>
            <person name="Jarju S."/>
            <person name="Secka A."/>
            <person name="Antonio M."/>
            <person name="Oren A."/>
            <person name="Chaudhuri R.R."/>
            <person name="La Ragione R."/>
            <person name="Hildebrand F."/>
            <person name="Pallen M.J."/>
        </authorList>
    </citation>
    <scope>NUCLEOTIDE SEQUENCE</scope>
    <source>
        <strain evidence="4">11687</strain>
    </source>
</reference>
<evidence type="ECO:0000313" key="5">
    <source>
        <dbReference type="Proteomes" id="UP000824081"/>
    </source>
</evidence>